<name>A0AA49JKD4_9BACT</name>
<reference evidence="1" key="2">
    <citation type="journal article" date="2024" name="Antonie Van Leeuwenhoek">
        <title>Roseihalotalea indica gen. nov., sp. nov., a halophilic Bacteroidetes from mesopelagic Southwest Indian Ocean with higher carbohydrate metabolic potential.</title>
        <authorList>
            <person name="Chen B."/>
            <person name="Zhang M."/>
            <person name="Lin D."/>
            <person name="Ye J."/>
            <person name="Tang K."/>
        </authorList>
    </citation>
    <scope>NUCLEOTIDE SEQUENCE</scope>
    <source>
        <strain evidence="1">TK19036</strain>
    </source>
</reference>
<organism evidence="1">
    <name type="scientific">Roseihalotalea indica</name>
    <dbReference type="NCBI Taxonomy" id="2867963"/>
    <lineage>
        <taxon>Bacteria</taxon>
        <taxon>Pseudomonadati</taxon>
        <taxon>Bacteroidota</taxon>
        <taxon>Cytophagia</taxon>
        <taxon>Cytophagales</taxon>
        <taxon>Catalimonadaceae</taxon>
        <taxon>Roseihalotalea</taxon>
    </lineage>
</organism>
<accession>A0AA49JKD4</accession>
<proteinExistence type="predicted"/>
<dbReference type="EMBL" id="CP120682">
    <property type="protein sequence ID" value="WKN40289.1"/>
    <property type="molecule type" value="Genomic_DNA"/>
</dbReference>
<evidence type="ECO:0000313" key="1">
    <source>
        <dbReference type="EMBL" id="WKN40289.1"/>
    </source>
</evidence>
<reference evidence="1" key="1">
    <citation type="journal article" date="2023" name="Comput. Struct. Biotechnol. J.">
        <title>Discovery of a novel marine Bacteroidetes with a rich repertoire of carbohydrate-active enzymes.</title>
        <authorList>
            <person name="Chen B."/>
            <person name="Liu G."/>
            <person name="Chen Q."/>
            <person name="Wang H."/>
            <person name="Liu L."/>
            <person name="Tang K."/>
        </authorList>
    </citation>
    <scope>NUCLEOTIDE SEQUENCE</scope>
    <source>
        <strain evidence="1">TK19036</strain>
    </source>
</reference>
<dbReference type="AlphaFoldDB" id="A0AA49JKD4"/>
<sequence>MKNIDEELVEALSKIYQKLQKPAQDVSLIKNQDTQITYSVTQTARKCECSRGTVRNLYERGEIKGFQEKVGGKIYLYSDSVRVSSSDESVKTFATE</sequence>
<gene>
    <name evidence="1" type="ORF">K4G66_16480</name>
</gene>
<evidence type="ECO:0008006" key="2">
    <source>
        <dbReference type="Google" id="ProtNLM"/>
    </source>
</evidence>
<protein>
    <recommendedName>
        <fullName evidence="2">Helix-turn-helix domain-containing protein</fullName>
    </recommendedName>
</protein>